<evidence type="ECO:0000256" key="1">
    <source>
        <dbReference type="SAM" id="MobiDB-lite"/>
    </source>
</evidence>
<keyword evidence="2" id="KW-0472">Membrane</keyword>
<evidence type="ECO:0000313" key="3">
    <source>
        <dbReference type="EMBL" id="KAF7364683.1"/>
    </source>
</evidence>
<keyword evidence="2" id="KW-0812">Transmembrane</keyword>
<dbReference type="OrthoDB" id="3058127at2759"/>
<evidence type="ECO:0000313" key="4">
    <source>
        <dbReference type="Proteomes" id="UP000620124"/>
    </source>
</evidence>
<sequence>MRLLAFKTRSASVYHGQNTPASSCRELFGVCMNDAVVLIFIVIFVGGLLLLTLVRNASRRRRPEEDDHPESSTDSPPSYASIGFPPSASHDLALYKGSPSPSLDPYHVVPPSFDNSFLLKDGHFTHVPYPDRTLALASSQHQQPSGVGLGLGLGLGSARAGPSTPPAPLISPPPAYVREPRREPRRDAGVARTL</sequence>
<comment type="caution">
    <text evidence="3">The sequence shown here is derived from an EMBL/GenBank/DDBJ whole genome shotgun (WGS) entry which is preliminary data.</text>
</comment>
<protein>
    <recommendedName>
        <fullName evidence="5">Transmembrane protein</fullName>
    </recommendedName>
</protein>
<evidence type="ECO:0000256" key="2">
    <source>
        <dbReference type="SAM" id="Phobius"/>
    </source>
</evidence>
<reference evidence="3" key="1">
    <citation type="submission" date="2020-05" db="EMBL/GenBank/DDBJ databases">
        <title>Mycena genomes resolve the evolution of fungal bioluminescence.</title>
        <authorList>
            <person name="Tsai I.J."/>
        </authorList>
    </citation>
    <scope>NUCLEOTIDE SEQUENCE</scope>
    <source>
        <strain evidence="3">CCC161011</strain>
    </source>
</reference>
<dbReference type="AlphaFoldDB" id="A0A8H6YP37"/>
<feature type="compositionally biased region" description="Basic and acidic residues" evidence="1">
    <location>
        <begin position="178"/>
        <end position="194"/>
    </location>
</feature>
<accession>A0A8H6YP37</accession>
<keyword evidence="2" id="KW-1133">Transmembrane helix</keyword>
<dbReference type="Proteomes" id="UP000620124">
    <property type="component" value="Unassembled WGS sequence"/>
</dbReference>
<feature type="region of interest" description="Disordered" evidence="1">
    <location>
        <begin position="157"/>
        <end position="194"/>
    </location>
</feature>
<gene>
    <name evidence="3" type="ORF">MVEN_00337900</name>
</gene>
<feature type="compositionally biased region" description="Basic and acidic residues" evidence="1">
    <location>
        <begin position="62"/>
        <end position="71"/>
    </location>
</feature>
<evidence type="ECO:0008006" key="5">
    <source>
        <dbReference type="Google" id="ProtNLM"/>
    </source>
</evidence>
<feature type="transmembrane region" description="Helical" evidence="2">
    <location>
        <begin position="35"/>
        <end position="54"/>
    </location>
</feature>
<proteinExistence type="predicted"/>
<keyword evidence="4" id="KW-1185">Reference proteome</keyword>
<organism evidence="3 4">
    <name type="scientific">Mycena venus</name>
    <dbReference type="NCBI Taxonomy" id="2733690"/>
    <lineage>
        <taxon>Eukaryota</taxon>
        <taxon>Fungi</taxon>
        <taxon>Dikarya</taxon>
        <taxon>Basidiomycota</taxon>
        <taxon>Agaricomycotina</taxon>
        <taxon>Agaricomycetes</taxon>
        <taxon>Agaricomycetidae</taxon>
        <taxon>Agaricales</taxon>
        <taxon>Marasmiineae</taxon>
        <taxon>Mycenaceae</taxon>
        <taxon>Mycena</taxon>
    </lineage>
</organism>
<feature type="region of interest" description="Disordered" evidence="1">
    <location>
        <begin position="59"/>
        <end position="82"/>
    </location>
</feature>
<dbReference type="EMBL" id="JACAZI010000003">
    <property type="protein sequence ID" value="KAF7364683.1"/>
    <property type="molecule type" value="Genomic_DNA"/>
</dbReference>
<feature type="compositionally biased region" description="Pro residues" evidence="1">
    <location>
        <begin position="163"/>
        <end position="175"/>
    </location>
</feature>
<name>A0A8H6YP37_9AGAR</name>